<dbReference type="EMBL" id="CYKH01001899">
    <property type="protein sequence ID" value="CUG91208.1"/>
    <property type="molecule type" value="Genomic_DNA"/>
</dbReference>
<evidence type="ECO:0000256" key="5">
    <source>
        <dbReference type="PROSITE-ProRule" id="PRU01371"/>
    </source>
</evidence>
<proteinExistence type="predicted"/>
<name>A0A0S4JLV6_BODSA</name>
<feature type="compositionally biased region" description="Gly residues" evidence="6">
    <location>
        <begin position="163"/>
        <end position="180"/>
    </location>
</feature>
<reference evidence="9" key="1">
    <citation type="submission" date="2015-09" db="EMBL/GenBank/DDBJ databases">
        <authorList>
            <consortium name="Pathogen Informatics"/>
        </authorList>
    </citation>
    <scope>NUCLEOTIDE SEQUENCE [LARGE SCALE GENOMIC DNA]</scope>
    <source>
        <strain evidence="9">Lake Konstanz</strain>
    </source>
</reference>
<dbReference type="PANTHER" id="PTHR13555:SF5">
    <property type="entry name" value="ZINC-FINGER OF A C2HC-TYPE"/>
    <property type="match status" value="1"/>
</dbReference>
<dbReference type="OrthoDB" id="265955at2759"/>
<feature type="compositionally biased region" description="Polar residues" evidence="6">
    <location>
        <begin position="269"/>
        <end position="288"/>
    </location>
</feature>
<dbReference type="InterPro" id="IPR026319">
    <property type="entry name" value="ZC2HC1A/B-like"/>
</dbReference>
<gene>
    <name evidence="8" type="ORF">BSAL_30740</name>
</gene>
<evidence type="ECO:0000313" key="9">
    <source>
        <dbReference type="Proteomes" id="UP000051952"/>
    </source>
</evidence>
<dbReference type="GO" id="GO:0008270">
    <property type="term" value="F:zinc ion binding"/>
    <property type="evidence" value="ECO:0007669"/>
    <property type="project" value="UniProtKB-KW"/>
</dbReference>
<dbReference type="VEuPathDB" id="TriTrypDB:BSAL_30740"/>
<dbReference type="OMA" id="NLHPCSK"/>
<evidence type="ECO:0000256" key="4">
    <source>
        <dbReference type="ARBA" id="ARBA00022833"/>
    </source>
</evidence>
<dbReference type="Gene3D" id="3.30.160.60">
    <property type="entry name" value="Classic Zinc Finger"/>
    <property type="match status" value="1"/>
</dbReference>
<evidence type="ECO:0000256" key="2">
    <source>
        <dbReference type="ARBA" id="ARBA00022737"/>
    </source>
</evidence>
<keyword evidence="3 5" id="KW-0863">Zinc-finger</keyword>
<keyword evidence="1" id="KW-0479">Metal-binding</keyword>
<keyword evidence="2" id="KW-0677">Repeat</keyword>
<dbReference type="PROSITE" id="PS52027">
    <property type="entry name" value="ZF_C2HC_C3H"/>
    <property type="match status" value="1"/>
</dbReference>
<feature type="region of interest" description="Disordered" evidence="6">
    <location>
        <begin position="39"/>
        <end position="85"/>
    </location>
</feature>
<feature type="region of interest" description="Disordered" evidence="6">
    <location>
        <begin position="212"/>
        <end position="297"/>
    </location>
</feature>
<feature type="domain" description="C2HC/C3H-type" evidence="7">
    <location>
        <begin position="111"/>
        <end position="140"/>
    </location>
</feature>
<evidence type="ECO:0000256" key="6">
    <source>
        <dbReference type="SAM" id="MobiDB-lite"/>
    </source>
</evidence>
<organism evidence="8 9">
    <name type="scientific">Bodo saltans</name>
    <name type="common">Flagellated protozoan</name>
    <dbReference type="NCBI Taxonomy" id="75058"/>
    <lineage>
        <taxon>Eukaryota</taxon>
        <taxon>Discoba</taxon>
        <taxon>Euglenozoa</taxon>
        <taxon>Kinetoplastea</taxon>
        <taxon>Metakinetoplastina</taxon>
        <taxon>Eubodonida</taxon>
        <taxon>Bodonidae</taxon>
        <taxon>Bodo</taxon>
    </lineage>
</organism>
<evidence type="ECO:0000256" key="3">
    <source>
        <dbReference type="ARBA" id="ARBA00022771"/>
    </source>
</evidence>
<dbReference type="PANTHER" id="PTHR13555">
    <property type="entry name" value="C2H2 ZINC FINGER CGI-62-RELATED"/>
    <property type="match status" value="1"/>
</dbReference>
<keyword evidence="9" id="KW-1185">Reference proteome</keyword>
<keyword evidence="4" id="KW-0862">Zinc</keyword>
<dbReference type="AlphaFoldDB" id="A0A0S4JLV6"/>
<dbReference type="Pfam" id="PF13913">
    <property type="entry name" value="zf-C2HC_2"/>
    <property type="match status" value="2"/>
</dbReference>
<feature type="region of interest" description="Disordered" evidence="6">
    <location>
        <begin position="163"/>
        <end position="195"/>
    </location>
</feature>
<evidence type="ECO:0000256" key="1">
    <source>
        <dbReference type="ARBA" id="ARBA00022723"/>
    </source>
</evidence>
<protein>
    <submittedName>
        <fullName evidence="8">Zinc finger protein, putative</fullName>
    </submittedName>
</protein>
<dbReference type="InterPro" id="IPR049899">
    <property type="entry name" value="Znf_C2HC_C3H"/>
</dbReference>
<sequence>MPAKFVSCPLCGQGFGSASIGIHVPQCYDKALKRWQLDPRGPKPVMPVRGLSTGTMKGGSPGASSMPNYGNTGGHGAGNSSMPVPLRSTLNQRQQQLRLPTEDPYPDHNPNLHPCRKCQRTFAFDRIAYHESVCKGNKQRKPFNSKKQRLSDFDEFEIRATARGGGGAGRTVRGGAGGGRAPPLDTRQSGATSWRRQHADFISAIRSAKQHQSQVTALQKKVQPQRDDLGGGRRQPRQPFASNALRQPDIYRSTANRAAAGGGALGPRQNPQFPQQAATSRTVKTTPAGSGRGAVNAMRNVGGGGGFALGGPSNAGAYGGGAPNYRIQNTNQTSSAMLQAMGRY</sequence>
<evidence type="ECO:0000313" key="8">
    <source>
        <dbReference type="EMBL" id="CUG91208.1"/>
    </source>
</evidence>
<dbReference type="Proteomes" id="UP000051952">
    <property type="component" value="Unassembled WGS sequence"/>
</dbReference>
<accession>A0A0S4JLV6</accession>
<evidence type="ECO:0000259" key="7">
    <source>
        <dbReference type="PROSITE" id="PS52027"/>
    </source>
</evidence>